<keyword evidence="8" id="KW-1185">Reference proteome</keyword>
<dbReference type="Pfam" id="PF00743">
    <property type="entry name" value="FMO-like"/>
    <property type="match status" value="1"/>
</dbReference>
<evidence type="ECO:0000256" key="1">
    <source>
        <dbReference type="ARBA" id="ARBA00009183"/>
    </source>
</evidence>
<proteinExistence type="inferred from homology"/>
<keyword evidence="6 7" id="KW-0560">Oxidoreductase</keyword>
<reference evidence="7 8" key="1">
    <citation type="submission" date="2019-01" db="EMBL/GenBank/DDBJ databases">
        <authorList>
            <person name="Brito A."/>
        </authorList>
    </citation>
    <scope>NUCLEOTIDE SEQUENCE [LARGE SCALE GENOMIC DNA]</scope>
    <source>
        <strain evidence="7">1</strain>
    </source>
</reference>
<dbReference type="GO" id="GO:0050660">
    <property type="term" value="F:flavin adenine dinucleotide binding"/>
    <property type="evidence" value="ECO:0007669"/>
    <property type="project" value="InterPro"/>
</dbReference>
<evidence type="ECO:0000256" key="3">
    <source>
        <dbReference type="ARBA" id="ARBA00022630"/>
    </source>
</evidence>
<evidence type="ECO:0000313" key="7">
    <source>
        <dbReference type="EMBL" id="VEP11903.1"/>
    </source>
</evidence>
<comment type="similarity">
    <text evidence="1">Belongs to the FMO family.</text>
</comment>
<evidence type="ECO:0000256" key="6">
    <source>
        <dbReference type="ARBA" id="ARBA00023002"/>
    </source>
</evidence>
<dbReference type="InterPro" id="IPR050346">
    <property type="entry name" value="FMO-like"/>
</dbReference>
<name>A0A563VKP0_9CYAN</name>
<dbReference type="AlphaFoldDB" id="A0A563VKP0"/>
<keyword evidence="5" id="KW-0521">NADP</keyword>
<dbReference type="PRINTS" id="PR00370">
    <property type="entry name" value="FMOXYGENASE"/>
</dbReference>
<evidence type="ECO:0000256" key="5">
    <source>
        <dbReference type="ARBA" id="ARBA00022857"/>
    </source>
</evidence>
<dbReference type="InterPro" id="IPR036188">
    <property type="entry name" value="FAD/NAD-bd_sf"/>
</dbReference>
<protein>
    <submittedName>
        <fullName evidence="7">Putative Flavin-containing monooxygenase</fullName>
        <ecNumber evidence="7">1.14.13.8</ecNumber>
    </submittedName>
</protein>
<comment type="similarity">
    <text evidence="2">Belongs to the FAD-binding monooxygenase family.</text>
</comment>
<keyword evidence="3" id="KW-0285">Flavoprotein</keyword>
<dbReference type="Gene3D" id="3.50.50.60">
    <property type="entry name" value="FAD/NAD(P)-binding domain"/>
    <property type="match status" value="1"/>
</dbReference>
<evidence type="ECO:0000256" key="4">
    <source>
        <dbReference type="ARBA" id="ARBA00022827"/>
    </source>
</evidence>
<accession>A0A563VKP0</accession>
<dbReference type="SUPFAM" id="SSF51905">
    <property type="entry name" value="FAD/NAD(P)-binding domain"/>
    <property type="match status" value="2"/>
</dbReference>
<dbReference type="PIRSF" id="PIRSF000332">
    <property type="entry name" value="FMO"/>
    <property type="match status" value="1"/>
</dbReference>
<keyword evidence="4" id="KW-0274">FAD</keyword>
<evidence type="ECO:0000256" key="2">
    <source>
        <dbReference type="ARBA" id="ARBA00010139"/>
    </source>
</evidence>
<dbReference type="EMBL" id="CAACVJ010000030">
    <property type="protein sequence ID" value="VEP11903.1"/>
    <property type="molecule type" value="Genomic_DNA"/>
</dbReference>
<gene>
    <name evidence="7" type="ORF">H1P_1250007</name>
</gene>
<evidence type="ECO:0000313" key="8">
    <source>
        <dbReference type="Proteomes" id="UP000320055"/>
    </source>
</evidence>
<dbReference type="EC" id="1.14.13.8" evidence="7"/>
<keyword evidence="7" id="KW-0503">Monooxygenase</keyword>
<dbReference type="InterPro" id="IPR020946">
    <property type="entry name" value="Flavin_mOase-like"/>
</dbReference>
<dbReference type="GO" id="GO:0050661">
    <property type="term" value="F:NADP binding"/>
    <property type="evidence" value="ECO:0007669"/>
    <property type="project" value="InterPro"/>
</dbReference>
<dbReference type="GO" id="GO:0004499">
    <property type="term" value="F:N,N-dimethylaniline monooxygenase activity"/>
    <property type="evidence" value="ECO:0007669"/>
    <property type="project" value="InterPro"/>
</dbReference>
<sequence length="535" mass="60749">MNQKQVAVIGAGLAGLVTIKSCLEEGMVVRGFEKSPYLGGNWKFKDPGVSVFRNTELTSSKYLTAFSDFPMPDRYPYFLTHQQYLEYLLSYARHFDLERHIIFKTSIEAVERKGEKWLVRVRDENEIRETEFDSVAVCTGLNEEWSFPEIANMQAFKGNLIHSSAYKDNRPFQGKKVVVIGGGESGGDILNELSQVADEVTLSLRRGVFIMPKLDRTMTLPGDYFHHRITYHFPPRLYYAIETGFQKLFSFINRQQKSWQIRQKLIDLSGGSYHQQFITKSDVFMDALAKPKVNLKSEIKYFTPNGVVFSDNSELAADKVIFCSGFKVKFPFLPISSEGWNWRKLYKKIFHPDLSNIGFVGFARPNIGAMPPVTELQARYFAAVASGRVKLPDRAAMESIIARDAEKASKLKPLVIDRVTGIVSFVPFMYELAELIGCRPVLSQLIKRPKVLWSVLFGTVAAPHFRLCGSHADPIAFDIIEREGLHWEKLKTPQEKLLFFTFQLVWGLGGVVSYPIFKLLSVLSGSTALKPELDF</sequence>
<dbReference type="Proteomes" id="UP000320055">
    <property type="component" value="Unassembled WGS sequence"/>
</dbReference>
<dbReference type="RefSeq" id="WP_144869717.1">
    <property type="nucleotide sequence ID" value="NZ_LR213878.1"/>
</dbReference>
<dbReference type="InterPro" id="IPR000960">
    <property type="entry name" value="Flavin_mOase"/>
</dbReference>
<dbReference type="PANTHER" id="PTHR23023">
    <property type="entry name" value="DIMETHYLANILINE MONOOXYGENASE"/>
    <property type="match status" value="1"/>
</dbReference>
<dbReference type="OrthoDB" id="465620at2"/>
<organism evidence="7 8">
    <name type="scientific">Hyella patelloides LEGE 07179</name>
    <dbReference type="NCBI Taxonomy" id="945734"/>
    <lineage>
        <taxon>Bacteria</taxon>
        <taxon>Bacillati</taxon>
        <taxon>Cyanobacteriota</taxon>
        <taxon>Cyanophyceae</taxon>
        <taxon>Pleurocapsales</taxon>
        <taxon>Hyellaceae</taxon>
        <taxon>Hyella</taxon>
    </lineage>
</organism>